<dbReference type="SUPFAM" id="SSF51905">
    <property type="entry name" value="FAD/NAD(P)-binding domain"/>
    <property type="match status" value="1"/>
</dbReference>
<dbReference type="GO" id="GO:0050660">
    <property type="term" value="F:flavin adenine dinucleotide binding"/>
    <property type="evidence" value="ECO:0007669"/>
    <property type="project" value="TreeGrafter"/>
</dbReference>
<feature type="domain" description="FAD/NAD(P)-binding" evidence="5">
    <location>
        <begin position="9"/>
        <end position="339"/>
    </location>
</feature>
<organism evidence="6 7">
    <name type="scientific">Scheffersomyces spartinae</name>
    <dbReference type="NCBI Taxonomy" id="45513"/>
    <lineage>
        <taxon>Eukaryota</taxon>
        <taxon>Fungi</taxon>
        <taxon>Dikarya</taxon>
        <taxon>Ascomycota</taxon>
        <taxon>Saccharomycotina</taxon>
        <taxon>Pichiomycetes</taxon>
        <taxon>Debaryomycetaceae</taxon>
        <taxon>Scheffersomyces</taxon>
    </lineage>
</organism>
<keyword evidence="7" id="KW-1185">Reference proteome</keyword>
<dbReference type="PANTHER" id="PTHR43735">
    <property type="entry name" value="APOPTOSIS-INDUCING FACTOR 1"/>
    <property type="match status" value="1"/>
</dbReference>
<dbReference type="AlphaFoldDB" id="A0A9P7V8H2"/>
<dbReference type="PRINTS" id="PR00411">
    <property type="entry name" value="PNDRDTASEI"/>
</dbReference>
<evidence type="ECO:0000256" key="2">
    <source>
        <dbReference type="ARBA" id="ARBA00022630"/>
    </source>
</evidence>
<dbReference type="InterPro" id="IPR023753">
    <property type="entry name" value="FAD/NAD-binding_dom"/>
</dbReference>
<proteinExistence type="inferred from homology"/>
<dbReference type="GO" id="GO:0005737">
    <property type="term" value="C:cytoplasm"/>
    <property type="evidence" value="ECO:0007669"/>
    <property type="project" value="TreeGrafter"/>
</dbReference>
<gene>
    <name evidence="6" type="ORF">KQ657_000903</name>
</gene>
<dbReference type="GO" id="GO:0004174">
    <property type="term" value="F:electron-transferring-flavoprotein dehydrogenase activity"/>
    <property type="evidence" value="ECO:0007669"/>
    <property type="project" value="TreeGrafter"/>
</dbReference>
<evidence type="ECO:0000259" key="5">
    <source>
        <dbReference type="Pfam" id="PF07992"/>
    </source>
</evidence>
<dbReference type="Pfam" id="PF07992">
    <property type="entry name" value="Pyr_redox_2"/>
    <property type="match status" value="1"/>
</dbReference>
<evidence type="ECO:0000313" key="6">
    <source>
        <dbReference type="EMBL" id="KAG7193149.1"/>
    </source>
</evidence>
<evidence type="ECO:0000256" key="4">
    <source>
        <dbReference type="ARBA" id="ARBA00023002"/>
    </source>
</evidence>
<comment type="similarity">
    <text evidence="1">Belongs to the FAD-dependent oxidoreductase family.</text>
</comment>
<dbReference type="PRINTS" id="PR00368">
    <property type="entry name" value="FADPNR"/>
</dbReference>
<protein>
    <recommendedName>
        <fullName evidence="5">FAD/NAD(P)-binding domain-containing protein</fullName>
    </recommendedName>
</protein>
<accession>A0A9P7V8H2</accession>
<comment type="caution">
    <text evidence="6">The sequence shown here is derived from an EMBL/GenBank/DDBJ whole genome shotgun (WGS) entry which is preliminary data.</text>
</comment>
<dbReference type="OrthoDB" id="202203at2759"/>
<dbReference type="InterPro" id="IPR036188">
    <property type="entry name" value="FAD/NAD-bd_sf"/>
</dbReference>
<name>A0A9P7V8H2_9ASCO</name>
<dbReference type="EMBL" id="JAHMUF010000013">
    <property type="protein sequence ID" value="KAG7193149.1"/>
    <property type="molecule type" value="Genomic_DNA"/>
</dbReference>
<dbReference type="RefSeq" id="XP_043048697.1">
    <property type="nucleotide sequence ID" value="XM_043191725.1"/>
</dbReference>
<keyword evidence="2" id="KW-0285">Flavoprotein</keyword>
<reference evidence="6" key="1">
    <citation type="submission" date="2021-03" db="EMBL/GenBank/DDBJ databases">
        <authorList>
            <person name="Palmer J.M."/>
        </authorList>
    </citation>
    <scope>NUCLEOTIDE SEQUENCE</scope>
    <source>
        <strain evidence="6">ARV_011</strain>
    </source>
</reference>
<evidence type="ECO:0000256" key="1">
    <source>
        <dbReference type="ARBA" id="ARBA00006442"/>
    </source>
</evidence>
<sequence length="413" mass="46156">MSPQDFSTNVLVVGGAFAGLSAITSLQNHISERCKYSNAFSSRSHKLSITVIEPRAGLLNILGIPHAVLDPEFAQSQYLPLHEMKTLHIETVHTPFGELIQQVRPKVYDEAAFSIHFVQGKVTNVARDYVDYHLVESRTIKRIKFDYIVLAMGRDRLWPITPDALTADTFLDEMNKTKNILELKSSISIVGGGAVGIEMAGCLKRNFPDKCVRIIHPHDRLLPEPLSNELKDTIFTSLTSYGVDVMLNTRIKEELDNGYLVTTTNDTIKSDLTIWCTNFRNNLDILDDVVYSKAITNHQNLAVNEYLQIEVAGDVLDNVFAIGDIVELDIIKSAGWAMYMGRQTANNIASDIFEGKLAEKIPDMKTVPRGMVIVAGNEEIVSELSGEVEVNNRNYVEEYKDYCMGKIRVTIGV</sequence>
<dbReference type="GeneID" id="66114277"/>
<dbReference type="Gene3D" id="3.50.50.100">
    <property type="match status" value="1"/>
</dbReference>
<evidence type="ECO:0000313" key="7">
    <source>
        <dbReference type="Proteomes" id="UP000790833"/>
    </source>
</evidence>
<dbReference type="PANTHER" id="PTHR43735:SF3">
    <property type="entry name" value="FERROPTOSIS SUPPRESSOR PROTEIN 1"/>
    <property type="match status" value="1"/>
</dbReference>
<dbReference type="Proteomes" id="UP000790833">
    <property type="component" value="Unassembled WGS sequence"/>
</dbReference>
<keyword evidence="4" id="KW-0560">Oxidoreductase</keyword>
<keyword evidence="3" id="KW-0274">FAD</keyword>
<evidence type="ECO:0000256" key="3">
    <source>
        <dbReference type="ARBA" id="ARBA00022827"/>
    </source>
</evidence>